<reference evidence="2" key="1">
    <citation type="submission" date="2023-06" db="EMBL/GenBank/DDBJ databases">
        <title>Genomic analysis of the entomopathogenic nematode Steinernema hermaphroditum.</title>
        <authorList>
            <person name="Schwarz E.M."/>
            <person name="Heppert J.K."/>
            <person name="Baniya A."/>
            <person name="Schwartz H.T."/>
            <person name="Tan C.-H."/>
            <person name="Antoshechkin I."/>
            <person name="Sternberg P.W."/>
            <person name="Goodrich-Blair H."/>
            <person name="Dillman A.R."/>
        </authorList>
    </citation>
    <scope>NUCLEOTIDE SEQUENCE</scope>
    <source>
        <strain evidence="2">PS9179</strain>
        <tissue evidence="2">Whole animal</tissue>
    </source>
</reference>
<feature type="signal peptide" evidence="1">
    <location>
        <begin position="1"/>
        <end position="23"/>
    </location>
</feature>
<dbReference type="EMBL" id="JAUCMV010000003">
    <property type="protein sequence ID" value="KAK0413957.1"/>
    <property type="molecule type" value="Genomic_DNA"/>
</dbReference>
<proteinExistence type="predicted"/>
<dbReference type="AlphaFoldDB" id="A0AA39LY75"/>
<keyword evidence="3" id="KW-1185">Reference proteome</keyword>
<comment type="caution">
    <text evidence="2">The sequence shown here is derived from an EMBL/GenBank/DDBJ whole genome shotgun (WGS) entry which is preliminary data.</text>
</comment>
<name>A0AA39LY75_9BILA</name>
<evidence type="ECO:0000313" key="3">
    <source>
        <dbReference type="Proteomes" id="UP001175271"/>
    </source>
</evidence>
<evidence type="ECO:0000313" key="2">
    <source>
        <dbReference type="EMBL" id="KAK0413957.1"/>
    </source>
</evidence>
<organism evidence="2 3">
    <name type="scientific">Steinernema hermaphroditum</name>
    <dbReference type="NCBI Taxonomy" id="289476"/>
    <lineage>
        <taxon>Eukaryota</taxon>
        <taxon>Metazoa</taxon>
        <taxon>Ecdysozoa</taxon>
        <taxon>Nematoda</taxon>
        <taxon>Chromadorea</taxon>
        <taxon>Rhabditida</taxon>
        <taxon>Tylenchina</taxon>
        <taxon>Panagrolaimomorpha</taxon>
        <taxon>Strongyloidoidea</taxon>
        <taxon>Steinernematidae</taxon>
        <taxon>Steinernema</taxon>
    </lineage>
</organism>
<protein>
    <submittedName>
        <fullName evidence="2">Uncharacterized protein</fullName>
    </submittedName>
</protein>
<keyword evidence="1" id="KW-0732">Signal</keyword>
<gene>
    <name evidence="2" type="ORF">QR680_007079</name>
</gene>
<evidence type="ECO:0000256" key="1">
    <source>
        <dbReference type="SAM" id="SignalP"/>
    </source>
</evidence>
<dbReference type="Proteomes" id="UP001175271">
    <property type="component" value="Unassembled WGS sequence"/>
</dbReference>
<accession>A0AA39LY75</accession>
<sequence length="504" mass="58533">MTLLLSRMKLLVLLLFTADLALGQSKNDNLTCRPLQSNEFSRFPRSAPDVSENEESDWFSLFCDAPVMSFPEVDSIFSVFDRAFTKLGGDHSKRMAHFLKGFEEAVASQFPRLHDAVINAEHDSMKRLMTLLSKQSHISLALRQYIQTTDGAAKTEDMCYMCRNEWPLSILQALMNTYFQPNSRFIHSHRVATHYGHRHTNELRVELQKIMILLVGSSKICAEMSTSDEDGRRRQIAEIGALYDNWMRTLQVWEDDRKKALFTIGRRIVPNFLKYKYVGNVPNAKTILDYTADVSKEESENQLMDLAVHSSDALGLHFNITVSILYFDWPYEKVEKADSMSSLYEARTWQVDLGRTQAYIFAVGALYEPQATSKKKNRPFPNGFLLCPADSSIGPEEIFRSMRMANYGGEEPIYQRTDGDKRYPYKFKYNVFFYVYQPNYLFYTSRSPLYQMYGVNMCHVSYYQTFLNIYQGRYIYFAAQFMDDDGKHVITTESEQKAVRFQLY</sequence>
<feature type="chain" id="PRO_5041227914" evidence="1">
    <location>
        <begin position="24"/>
        <end position="504"/>
    </location>
</feature>